<organism evidence="3 4">
    <name type="scientific">Collybiopsis confluens</name>
    <dbReference type="NCBI Taxonomy" id="2823264"/>
    <lineage>
        <taxon>Eukaryota</taxon>
        <taxon>Fungi</taxon>
        <taxon>Dikarya</taxon>
        <taxon>Basidiomycota</taxon>
        <taxon>Agaricomycotina</taxon>
        <taxon>Agaricomycetes</taxon>
        <taxon>Agaricomycetidae</taxon>
        <taxon>Agaricales</taxon>
        <taxon>Marasmiineae</taxon>
        <taxon>Omphalotaceae</taxon>
        <taxon>Collybiopsis</taxon>
    </lineage>
</organism>
<sequence>MVYIRLSHEAPNPHHLTLTMSGSPPRKRPRPTAQPSTPLRYQQPLPHEYVATSNHTHYDPRHVKMAEEMGSKYEMISCEKFLKLLPPIPKDAAMPEPNYASLRRIARVTAEKEMYTPFIKAMKPFLARGWRLVNGSDHCDTSIATQFFSGSGIKPDMGLYARSRCEVHANKTCSHTDRPDGENCVDGEDCQKRGFTDASIVEVFGEFKVKEHDDPFKSFATVCARDTRGQIASYINAVQAIQQRTRVFFFFIFKGQCRLMVHSRAGTQYTPLFDYSTSDHLHQFFWRLTHGSPSDCGHDTTMVPVTEADPHAVEARSALQVSNDTALFRVAVQHKTLYVHAPFTVTHRRPIGRGTRCFAAYDPDGIDESGGTGGKKCTKKGCIVLLKDCWRNCKYDPEDIIYAKLEKAGVSNIPEVVVAGDVKGPNANFGTAEMIDNGHVLTLTHYRLVLNFVGEPLDKCTSTRMFCKVVSDAFNAHRQACVKAEMLHRDISFGNIILWRGNGYLIDWERAKSLTVNGARSRERTGTWQFMSVRLIENPNLPHLIRDDIESFMYVMIHAAIRFAMNDLTPYDRMTRLQNFNVGEKGASSARKRMFQGGQLMLGLVSRPFREFMNELAVPINFLYLKGADLEVSVAPYMKRGKSSQDIVSEFRNLLSTHDWVLHRFCALLESTGWDETTEVDWSENVIDTLDDVDDVFATKRKDYGEYVGLVSSYRTTDQNSSLNSATSTLNVEASIMKKPSDEDYGSAYLRADERYLELLGSSGGRKPLIRTTEDSSYTEISYGFEPGTSPLNSSIADFHSDEEEVPVEWEKSEHSVSSDVDENGERDQGEI</sequence>
<evidence type="ECO:0000313" key="4">
    <source>
        <dbReference type="Proteomes" id="UP000518752"/>
    </source>
</evidence>
<dbReference type="InterPro" id="IPR011009">
    <property type="entry name" value="Kinase-like_dom_sf"/>
</dbReference>
<proteinExistence type="predicted"/>
<name>A0A8H5GYP5_9AGAR</name>
<dbReference type="PANTHER" id="PTHR38248">
    <property type="entry name" value="FUNK1 6"/>
    <property type="match status" value="1"/>
</dbReference>
<comment type="caution">
    <text evidence="3">The sequence shown here is derived from an EMBL/GenBank/DDBJ whole genome shotgun (WGS) entry which is preliminary data.</text>
</comment>
<dbReference type="Proteomes" id="UP000518752">
    <property type="component" value="Unassembled WGS sequence"/>
</dbReference>
<dbReference type="AlphaFoldDB" id="A0A8H5GYP5"/>
<dbReference type="Gene3D" id="1.10.510.10">
    <property type="entry name" value="Transferase(Phosphotransferase) domain 1"/>
    <property type="match status" value="1"/>
</dbReference>
<feature type="region of interest" description="Disordered" evidence="1">
    <location>
        <begin position="13"/>
        <end position="44"/>
    </location>
</feature>
<feature type="region of interest" description="Disordered" evidence="1">
    <location>
        <begin position="787"/>
        <end position="832"/>
    </location>
</feature>
<dbReference type="OrthoDB" id="5584477at2759"/>
<dbReference type="EMBL" id="JAACJN010000106">
    <property type="protein sequence ID" value="KAF5373397.1"/>
    <property type="molecule type" value="Genomic_DNA"/>
</dbReference>
<keyword evidence="4" id="KW-1185">Reference proteome</keyword>
<protein>
    <recommendedName>
        <fullName evidence="2">Fungal-type protein kinase domain-containing protein</fullName>
    </recommendedName>
</protein>
<evidence type="ECO:0000313" key="3">
    <source>
        <dbReference type="EMBL" id="KAF5373397.1"/>
    </source>
</evidence>
<evidence type="ECO:0000259" key="2">
    <source>
        <dbReference type="Pfam" id="PF17667"/>
    </source>
</evidence>
<dbReference type="SUPFAM" id="SSF56112">
    <property type="entry name" value="Protein kinase-like (PK-like)"/>
    <property type="match status" value="1"/>
</dbReference>
<accession>A0A8H5GYP5</accession>
<feature type="domain" description="Fungal-type protein kinase" evidence="2">
    <location>
        <begin position="224"/>
        <end position="423"/>
    </location>
</feature>
<dbReference type="PANTHER" id="PTHR38248:SF2">
    <property type="entry name" value="FUNK1 11"/>
    <property type="match status" value="1"/>
</dbReference>
<dbReference type="Pfam" id="PF17667">
    <property type="entry name" value="Pkinase_fungal"/>
    <property type="match status" value="2"/>
</dbReference>
<reference evidence="3 4" key="1">
    <citation type="journal article" date="2020" name="ISME J.">
        <title>Uncovering the hidden diversity of litter-decomposition mechanisms in mushroom-forming fungi.</title>
        <authorList>
            <person name="Floudas D."/>
            <person name="Bentzer J."/>
            <person name="Ahren D."/>
            <person name="Johansson T."/>
            <person name="Persson P."/>
            <person name="Tunlid A."/>
        </authorList>
    </citation>
    <scope>NUCLEOTIDE SEQUENCE [LARGE SCALE GENOMIC DNA]</scope>
    <source>
        <strain evidence="3 4">CBS 406.79</strain>
    </source>
</reference>
<evidence type="ECO:0000256" key="1">
    <source>
        <dbReference type="SAM" id="MobiDB-lite"/>
    </source>
</evidence>
<feature type="domain" description="Fungal-type protein kinase" evidence="2">
    <location>
        <begin position="442"/>
        <end position="558"/>
    </location>
</feature>
<gene>
    <name evidence="3" type="ORF">D9757_009773</name>
</gene>
<dbReference type="InterPro" id="IPR040976">
    <property type="entry name" value="Pkinase_fungal"/>
</dbReference>